<keyword evidence="2" id="KW-1185">Reference proteome</keyword>
<dbReference type="GO" id="GO:0003677">
    <property type="term" value="F:DNA binding"/>
    <property type="evidence" value="ECO:0007669"/>
    <property type="project" value="InterPro"/>
</dbReference>
<dbReference type="CDD" id="cd00093">
    <property type="entry name" value="HTH_XRE"/>
    <property type="match status" value="1"/>
</dbReference>
<dbReference type="EMBL" id="VYVN01000001">
    <property type="protein sequence ID" value="KAA9242800.1"/>
    <property type="molecule type" value="Genomic_DNA"/>
</dbReference>
<proteinExistence type="predicted"/>
<accession>A0A329N7V0</accession>
<dbReference type="PROSITE" id="PS50943">
    <property type="entry name" value="HTH_CROC1"/>
    <property type="match status" value="1"/>
</dbReference>
<gene>
    <name evidence="1" type="ORF">F6I34_01135</name>
</gene>
<name>A0A329N7V0_9LACT</name>
<dbReference type="InterPro" id="IPR001387">
    <property type="entry name" value="Cro/C1-type_HTH"/>
</dbReference>
<dbReference type="AlphaFoldDB" id="A0A329N7V0"/>
<dbReference type="Gene3D" id="1.10.260.40">
    <property type="entry name" value="lambda repressor-like DNA-binding domains"/>
    <property type="match status" value="1"/>
</dbReference>
<dbReference type="SUPFAM" id="SSF47413">
    <property type="entry name" value="lambda repressor-like DNA-binding domains"/>
    <property type="match status" value="1"/>
</dbReference>
<dbReference type="GeneID" id="89333908"/>
<dbReference type="InterPro" id="IPR010982">
    <property type="entry name" value="Lambda_DNA-bd_dom_sf"/>
</dbReference>
<dbReference type="Proteomes" id="UP000326476">
    <property type="component" value="Unassembled WGS sequence"/>
</dbReference>
<reference evidence="2" key="1">
    <citation type="submission" date="2019-09" db="EMBL/GenBank/DDBJ databases">
        <title>Draft genome sequence assemblies of isolates from the urinary tract.</title>
        <authorList>
            <person name="Mores C.R."/>
            <person name="Putonti C."/>
            <person name="Wolfe A.J."/>
        </authorList>
    </citation>
    <scope>NUCLEOTIDE SEQUENCE [LARGE SCALE GENOMIC DNA]</scope>
    <source>
        <strain evidence="2">UMB8614</strain>
    </source>
</reference>
<comment type="caution">
    <text evidence="1">The sequence shown here is derived from an EMBL/GenBank/DDBJ whole genome shotgun (WGS) entry which is preliminary data.</text>
</comment>
<evidence type="ECO:0000313" key="2">
    <source>
        <dbReference type="Proteomes" id="UP000326476"/>
    </source>
</evidence>
<dbReference type="RefSeq" id="WP_111851690.1">
    <property type="nucleotide sequence ID" value="NZ_CAJHLU010000001.1"/>
</dbReference>
<evidence type="ECO:0000313" key="1">
    <source>
        <dbReference type="EMBL" id="KAA9242800.1"/>
    </source>
</evidence>
<sequence>MQAINKIKGYRNMLGLTQSDMAKELGISKQAMHLKEVGKIPFKDSEKRIVLNIFKQADQSLTIESLFF</sequence>
<protein>
    <submittedName>
        <fullName evidence="1">Transcriptional regulator</fullName>
    </submittedName>
</protein>
<organism evidence="1 2">
    <name type="scientific">Aerococcus tenax</name>
    <dbReference type="NCBI Taxonomy" id="3078812"/>
    <lineage>
        <taxon>Bacteria</taxon>
        <taxon>Bacillati</taxon>
        <taxon>Bacillota</taxon>
        <taxon>Bacilli</taxon>
        <taxon>Lactobacillales</taxon>
        <taxon>Aerococcaceae</taxon>
        <taxon>Aerococcus</taxon>
    </lineage>
</organism>